<evidence type="ECO:0000313" key="1">
    <source>
        <dbReference type="EMBL" id="ETZ04547.1"/>
    </source>
</evidence>
<protein>
    <submittedName>
        <fullName evidence="1">Uncharacterized protein</fullName>
    </submittedName>
</protein>
<dbReference type="EMBL" id="ARPM03000180">
    <property type="protein sequence ID" value="ETZ04547.1"/>
    <property type="molecule type" value="Genomic_DNA"/>
</dbReference>
<dbReference type="Proteomes" id="UP000026922">
    <property type="component" value="Unassembled WGS sequence"/>
</dbReference>
<sequence length="71" mass="7787">MDPRIGRCSVASIDKTLPFWKILGKLAFKKLGICALFFVPFLDSLAEASLQGAGFIGRARQEGSIKNLNFL</sequence>
<accession>A0A061JH06</accession>
<dbReference type="AlphaFoldDB" id="A0A061JH06"/>
<name>A0A061JH06_9PROT</name>
<proteinExistence type="predicted"/>
<reference evidence="1 2" key="1">
    <citation type="journal article" date="2013" name="Genome Announc.">
        <title>Draft Genome Sequence of Holospora undulata Strain HU1, a Micronucleus-Specific Symbiont of the Ciliate Paramecium caudatum.</title>
        <authorList>
            <person name="Dohra H."/>
            <person name="Suzuki H."/>
            <person name="Suzuki T."/>
            <person name="Tanaka K."/>
            <person name="Fujishima M."/>
        </authorList>
    </citation>
    <scope>NUCLEOTIDE SEQUENCE [LARGE SCALE GENOMIC DNA]</scope>
    <source>
        <strain evidence="1 2">HU1</strain>
    </source>
</reference>
<organism evidence="1 2">
    <name type="scientific">Holospora undulata HU1</name>
    <dbReference type="NCBI Taxonomy" id="1321371"/>
    <lineage>
        <taxon>Bacteria</taxon>
        <taxon>Pseudomonadati</taxon>
        <taxon>Pseudomonadota</taxon>
        <taxon>Alphaproteobacteria</taxon>
        <taxon>Holosporales</taxon>
        <taxon>Holosporaceae</taxon>
        <taxon>Holospora</taxon>
    </lineage>
</organism>
<gene>
    <name evidence="1" type="ORF">K737_301042</name>
</gene>
<comment type="caution">
    <text evidence="1">The sequence shown here is derived from an EMBL/GenBank/DDBJ whole genome shotgun (WGS) entry which is preliminary data.</text>
</comment>
<evidence type="ECO:0000313" key="2">
    <source>
        <dbReference type="Proteomes" id="UP000026922"/>
    </source>
</evidence>
<keyword evidence="2" id="KW-1185">Reference proteome</keyword>